<dbReference type="Proteomes" id="UP000036406">
    <property type="component" value="Chromosome"/>
</dbReference>
<sequence length="259" mass="29044">MNNSIIKVADTFWNIRGSFKLGRRIDIGTQASLVQLASGNFVFLDAYAFDAYQQETINSIVGGARVEAILNVHPFHTVNVERMHELYPHAKLYGTARHRNRFPNLPWESECTEHDALHEKYRDDLEFSVPRGVVFISDNENVHFSSVLVFHPESGAIHVDDTFGYAELPGWLPRLGAKGLVSLHPTLPLALEKRAGAAREFREWAQTLFSDWGAATTLCAAHSALLQVEAGAPSLQTRLKRALMVNEPILRAHQMLYGK</sequence>
<dbReference type="InterPro" id="IPR036866">
    <property type="entry name" value="RibonucZ/Hydroxyglut_hydro"/>
</dbReference>
<evidence type="ECO:0000313" key="2">
    <source>
        <dbReference type="Proteomes" id="UP000036406"/>
    </source>
</evidence>
<dbReference type="AlphaFoldDB" id="A0A0H4IBU2"/>
<evidence type="ECO:0008006" key="3">
    <source>
        <dbReference type="Google" id="ProtNLM"/>
    </source>
</evidence>
<dbReference type="PATRIC" id="fig|330734.3.peg.1868"/>
<gene>
    <name evidence="1" type="ORF">ABA45_08905</name>
</gene>
<reference evidence="1 2" key="1">
    <citation type="submission" date="2015-05" db="EMBL/GenBank/DDBJ databases">
        <title>Complete genome of Marinobacter psychrophilus strain 20041T isolated from sea-ice of the Canadian Basin.</title>
        <authorList>
            <person name="Song L."/>
            <person name="Ren L."/>
            <person name="Yu Y."/>
            <person name="Wang X."/>
        </authorList>
    </citation>
    <scope>NUCLEOTIDE SEQUENCE [LARGE SCALE GENOMIC DNA]</scope>
    <source>
        <strain evidence="1 2">20041</strain>
    </source>
</reference>
<proteinExistence type="predicted"/>
<dbReference type="SUPFAM" id="SSF56281">
    <property type="entry name" value="Metallo-hydrolase/oxidoreductase"/>
    <property type="match status" value="1"/>
</dbReference>
<evidence type="ECO:0000313" key="1">
    <source>
        <dbReference type="EMBL" id="AKO52522.1"/>
    </source>
</evidence>
<accession>A0A0H4IBU2</accession>
<organism evidence="1 2">
    <name type="scientific">Marinobacter psychrophilus</name>
    <dbReference type="NCBI Taxonomy" id="330734"/>
    <lineage>
        <taxon>Bacteria</taxon>
        <taxon>Pseudomonadati</taxon>
        <taxon>Pseudomonadota</taxon>
        <taxon>Gammaproteobacteria</taxon>
        <taxon>Pseudomonadales</taxon>
        <taxon>Marinobacteraceae</taxon>
        <taxon>Marinobacter</taxon>
    </lineage>
</organism>
<dbReference type="RefSeq" id="WP_048385456.1">
    <property type="nucleotide sequence ID" value="NZ_CP011494.1"/>
</dbReference>
<name>A0A0H4IBU2_9GAMM</name>
<protein>
    <recommendedName>
        <fullName evidence="3">Metallo-beta-lactamase domain-containing protein</fullName>
    </recommendedName>
</protein>
<dbReference type="KEGG" id="mpq:ABA45_08905"/>
<keyword evidence="2" id="KW-1185">Reference proteome</keyword>
<dbReference type="EMBL" id="CP011494">
    <property type="protein sequence ID" value="AKO52522.1"/>
    <property type="molecule type" value="Genomic_DNA"/>
</dbReference>